<dbReference type="OrthoDB" id="6429252at2759"/>
<feature type="region of interest" description="Disordered" evidence="1">
    <location>
        <begin position="56"/>
        <end position="78"/>
    </location>
</feature>
<keyword evidence="4" id="KW-1185">Reference proteome</keyword>
<proteinExistence type="predicted"/>
<name>A0A8X6UA26_NEPPI</name>
<dbReference type="EMBL" id="BMAW01030190">
    <property type="protein sequence ID" value="GFU15331.1"/>
    <property type="molecule type" value="Genomic_DNA"/>
</dbReference>
<dbReference type="EMBL" id="BMAW01121429">
    <property type="protein sequence ID" value="GFT93880.1"/>
    <property type="molecule type" value="Genomic_DNA"/>
</dbReference>
<comment type="caution">
    <text evidence="2">The sequence shown here is derived from an EMBL/GenBank/DDBJ whole genome shotgun (WGS) entry which is preliminary data.</text>
</comment>
<organism evidence="2 4">
    <name type="scientific">Nephila pilipes</name>
    <name type="common">Giant wood spider</name>
    <name type="synonym">Nephila maculata</name>
    <dbReference type="NCBI Taxonomy" id="299642"/>
    <lineage>
        <taxon>Eukaryota</taxon>
        <taxon>Metazoa</taxon>
        <taxon>Ecdysozoa</taxon>
        <taxon>Arthropoda</taxon>
        <taxon>Chelicerata</taxon>
        <taxon>Arachnida</taxon>
        <taxon>Araneae</taxon>
        <taxon>Araneomorphae</taxon>
        <taxon>Entelegynae</taxon>
        <taxon>Araneoidea</taxon>
        <taxon>Nephilidae</taxon>
        <taxon>Nephila</taxon>
    </lineage>
</organism>
<dbReference type="Proteomes" id="UP000887013">
    <property type="component" value="Unassembled WGS sequence"/>
</dbReference>
<evidence type="ECO:0000256" key="1">
    <source>
        <dbReference type="SAM" id="MobiDB-lite"/>
    </source>
</evidence>
<protein>
    <submittedName>
        <fullName evidence="2">Uncharacterized protein</fullName>
    </submittedName>
</protein>
<evidence type="ECO:0000313" key="2">
    <source>
        <dbReference type="EMBL" id="GFT93880.1"/>
    </source>
</evidence>
<accession>A0A8X6UA26</accession>
<dbReference type="AlphaFoldDB" id="A0A8X6UA26"/>
<evidence type="ECO:0000313" key="3">
    <source>
        <dbReference type="EMBL" id="GFU15331.1"/>
    </source>
</evidence>
<reference evidence="2" key="1">
    <citation type="submission" date="2020-08" db="EMBL/GenBank/DDBJ databases">
        <title>Multicomponent nature underlies the extraordinary mechanical properties of spider dragline silk.</title>
        <authorList>
            <person name="Kono N."/>
            <person name="Nakamura H."/>
            <person name="Mori M."/>
            <person name="Yoshida Y."/>
            <person name="Ohtoshi R."/>
            <person name="Malay A.D."/>
            <person name="Moran D.A.P."/>
            <person name="Tomita M."/>
            <person name="Numata K."/>
            <person name="Arakawa K."/>
        </authorList>
    </citation>
    <scope>NUCLEOTIDE SEQUENCE</scope>
</reference>
<sequence>MNGQIVEFQRIPSCVGIDGNERVDRLAMRGTKSHMEEIDIPLDSLKRRIREKIGLNNNTDLSNKSRDKKNGKILQMTGKNSVIDHVKRRWPILD</sequence>
<gene>
    <name evidence="2" type="ORF">NPIL_162151</name>
    <name evidence="3" type="ORF">NPIL_199281</name>
</gene>
<evidence type="ECO:0000313" key="4">
    <source>
        <dbReference type="Proteomes" id="UP000887013"/>
    </source>
</evidence>